<accession>A0A1L9NEA1</accession>
<dbReference type="VEuPathDB" id="FungiDB:ASPTUDRAFT_137501"/>
<keyword evidence="3" id="KW-1185">Reference proteome</keyword>
<gene>
    <name evidence="2" type="ORF">ASPTUDRAFT_137501</name>
</gene>
<dbReference type="Proteomes" id="UP000184304">
    <property type="component" value="Unassembled WGS sequence"/>
</dbReference>
<organism evidence="2 3">
    <name type="scientific">Aspergillus tubingensis (strain CBS 134.48)</name>
    <dbReference type="NCBI Taxonomy" id="767770"/>
    <lineage>
        <taxon>Eukaryota</taxon>
        <taxon>Fungi</taxon>
        <taxon>Dikarya</taxon>
        <taxon>Ascomycota</taxon>
        <taxon>Pezizomycotina</taxon>
        <taxon>Eurotiomycetes</taxon>
        <taxon>Eurotiomycetidae</taxon>
        <taxon>Eurotiales</taxon>
        <taxon>Aspergillaceae</taxon>
        <taxon>Aspergillus</taxon>
        <taxon>Aspergillus subgen. Circumdati</taxon>
    </lineage>
</organism>
<dbReference type="OMA" id="GLGICTM"/>
<name>A0A1L9NEA1_ASPTC</name>
<keyword evidence="1" id="KW-0472">Membrane</keyword>
<evidence type="ECO:0000313" key="2">
    <source>
        <dbReference type="EMBL" id="OJI87444.1"/>
    </source>
</evidence>
<reference evidence="3" key="1">
    <citation type="journal article" date="2017" name="Genome Biol.">
        <title>Comparative genomics reveals high biological diversity and specific adaptations in the industrially and medically important fungal genus Aspergillus.</title>
        <authorList>
            <person name="de Vries R.P."/>
            <person name="Riley R."/>
            <person name="Wiebenga A."/>
            <person name="Aguilar-Osorio G."/>
            <person name="Amillis S."/>
            <person name="Uchima C.A."/>
            <person name="Anderluh G."/>
            <person name="Asadollahi M."/>
            <person name="Askin M."/>
            <person name="Barry K."/>
            <person name="Battaglia E."/>
            <person name="Bayram O."/>
            <person name="Benocci T."/>
            <person name="Braus-Stromeyer S.A."/>
            <person name="Caldana C."/>
            <person name="Canovas D."/>
            <person name="Cerqueira G.C."/>
            <person name="Chen F."/>
            <person name="Chen W."/>
            <person name="Choi C."/>
            <person name="Clum A."/>
            <person name="Dos Santos R.A."/>
            <person name="Damasio A.R."/>
            <person name="Diallinas G."/>
            <person name="Emri T."/>
            <person name="Fekete E."/>
            <person name="Flipphi M."/>
            <person name="Freyberg S."/>
            <person name="Gallo A."/>
            <person name="Gournas C."/>
            <person name="Habgood R."/>
            <person name="Hainaut M."/>
            <person name="Harispe M.L."/>
            <person name="Henrissat B."/>
            <person name="Hilden K.S."/>
            <person name="Hope R."/>
            <person name="Hossain A."/>
            <person name="Karabika E."/>
            <person name="Karaffa L."/>
            <person name="Karanyi Z."/>
            <person name="Krasevec N."/>
            <person name="Kuo A."/>
            <person name="Kusch H."/>
            <person name="LaButti K."/>
            <person name="Lagendijk E.L."/>
            <person name="Lapidus A."/>
            <person name="Levasseur A."/>
            <person name="Lindquist E."/>
            <person name="Lipzen A."/>
            <person name="Logrieco A.F."/>
            <person name="MacCabe A."/>
            <person name="Maekelae M.R."/>
            <person name="Malavazi I."/>
            <person name="Melin P."/>
            <person name="Meyer V."/>
            <person name="Mielnichuk N."/>
            <person name="Miskei M."/>
            <person name="Molnar A.P."/>
            <person name="Mule G."/>
            <person name="Ngan C.Y."/>
            <person name="Orejas M."/>
            <person name="Orosz E."/>
            <person name="Ouedraogo J.P."/>
            <person name="Overkamp K.M."/>
            <person name="Park H.-S."/>
            <person name="Perrone G."/>
            <person name="Piumi F."/>
            <person name="Punt P.J."/>
            <person name="Ram A.F."/>
            <person name="Ramon A."/>
            <person name="Rauscher S."/>
            <person name="Record E."/>
            <person name="Riano-Pachon D.M."/>
            <person name="Robert V."/>
            <person name="Roehrig J."/>
            <person name="Ruller R."/>
            <person name="Salamov A."/>
            <person name="Salih N.S."/>
            <person name="Samson R.A."/>
            <person name="Sandor E."/>
            <person name="Sanguinetti M."/>
            <person name="Schuetze T."/>
            <person name="Sepcic K."/>
            <person name="Shelest E."/>
            <person name="Sherlock G."/>
            <person name="Sophianopoulou V."/>
            <person name="Squina F.M."/>
            <person name="Sun H."/>
            <person name="Susca A."/>
            <person name="Todd R.B."/>
            <person name="Tsang A."/>
            <person name="Unkles S.E."/>
            <person name="van de Wiele N."/>
            <person name="van Rossen-Uffink D."/>
            <person name="Oliveira J.V."/>
            <person name="Vesth T.C."/>
            <person name="Visser J."/>
            <person name="Yu J.-H."/>
            <person name="Zhou M."/>
            <person name="Andersen M.R."/>
            <person name="Archer D.B."/>
            <person name="Baker S.E."/>
            <person name="Benoit I."/>
            <person name="Brakhage A.A."/>
            <person name="Braus G.H."/>
            <person name="Fischer R."/>
            <person name="Frisvad J.C."/>
            <person name="Goldman G.H."/>
            <person name="Houbraken J."/>
            <person name="Oakley B."/>
            <person name="Pocsi I."/>
            <person name="Scazzocchio C."/>
            <person name="Seiboth B."/>
            <person name="vanKuyk P.A."/>
            <person name="Wortman J."/>
            <person name="Dyer P.S."/>
            <person name="Grigoriev I.V."/>
        </authorList>
    </citation>
    <scope>NUCLEOTIDE SEQUENCE [LARGE SCALE GENOMIC DNA]</scope>
    <source>
        <strain evidence="3">CBS 134.48</strain>
    </source>
</reference>
<dbReference type="EMBL" id="KV878183">
    <property type="protein sequence ID" value="OJI87444.1"/>
    <property type="molecule type" value="Genomic_DNA"/>
</dbReference>
<feature type="transmembrane region" description="Helical" evidence="1">
    <location>
        <begin position="6"/>
        <end position="28"/>
    </location>
</feature>
<keyword evidence="1" id="KW-1133">Transmembrane helix</keyword>
<sequence length="71" mass="7894">TRYNYMLSAAFDGGLGICTMLIFFCLYCPNVSFNWWGNVAAYNTADVMGLPLKSVAPGKTFGPATWKLNRF</sequence>
<evidence type="ECO:0000313" key="3">
    <source>
        <dbReference type="Proteomes" id="UP000184304"/>
    </source>
</evidence>
<protein>
    <submittedName>
        <fullName evidence="2">Uncharacterized protein</fullName>
    </submittedName>
</protein>
<feature type="non-terminal residue" evidence="2">
    <location>
        <position position="1"/>
    </location>
</feature>
<dbReference type="AlphaFoldDB" id="A0A1L9NEA1"/>
<keyword evidence="1" id="KW-0812">Transmembrane</keyword>
<proteinExistence type="predicted"/>
<evidence type="ECO:0000256" key="1">
    <source>
        <dbReference type="SAM" id="Phobius"/>
    </source>
</evidence>